<dbReference type="PRINTS" id="PR00421">
    <property type="entry name" value="THIOREDOXIN"/>
</dbReference>
<evidence type="ECO:0000256" key="3">
    <source>
        <dbReference type="ARBA" id="ARBA00023157"/>
    </source>
</evidence>
<dbReference type="PANTHER" id="PTHR45663">
    <property type="entry name" value="GEO12009P1"/>
    <property type="match status" value="1"/>
</dbReference>
<dbReference type="GO" id="GO:0005829">
    <property type="term" value="C:cytosol"/>
    <property type="evidence" value="ECO:0007669"/>
    <property type="project" value="TreeGrafter"/>
</dbReference>
<dbReference type="PANTHER" id="PTHR45663:SF11">
    <property type="entry name" value="GEO12009P1"/>
    <property type="match status" value="1"/>
</dbReference>
<evidence type="ECO:0000313" key="6">
    <source>
        <dbReference type="EMBL" id="GAN81659.1"/>
    </source>
</evidence>
<dbReference type="InterPro" id="IPR036249">
    <property type="entry name" value="Thioredoxin-like_sf"/>
</dbReference>
<evidence type="ECO:0000313" key="7">
    <source>
        <dbReference type="Proteomes" id="UP000032668"/>
    </source>
</evidence>
<feature type="domain" description="Thioredoxin" evidence="5">
    <location>
        <begin position="27"/>
        <end position="144"/>
    </location>
</feature>
<evidence type="ECO:0000259" key="5">
    <source>
        <dbReference type="PROSITE" id="PS51352"/>
    </source>
</evidence>
<dbReference type="Proteomes" id="UP000032668">
    <property type="component" value="Unassembled WGS sequence"/>
</dbReference>
<dbReference type="EMBL" id="BANC01000107">
    <property type="protein sequence ID" value="GAN81659.1"/>
    <property type="molecule type" value="Genomic_DNA"/>
</dbReference>
<keyword evidence="3" id="KW-1015">Disulfide bond</keyword>
<dbReference type="OrthoDB" id="9790390at2"/>
<dbReference type="SUPFAM" id="SSF52833">
    <property type="entry name" value="Thioredoxin-like"/>
    <property type="match status" value="1"/>
</dbReference>
<dbReference type="InterPro" id="IPR013766">
    <property type="entry name" value="Thioredoxin_domain"/>
</dbReference>
<dbReference type="Pfam" id="PF21352">
    <property type="entry name" value="Zn_ribbon_Thio2"/>
    <property type="match status" value="1"/>
</dbReference>
<dbReference type="InterPro" id="IPR049299">
    <property type="entry name" value="Thio2_N"/>
</dbReference>
<comment type="caution">
    <text evidence="6">The sequence shown here is derived from an EMBL/GenBank/DDBJ whole genome shotgun (WGS) entry which is preliminary data.</text>
</comment>
<organism evidence="6 7">
    <name type="scientific">Acidocella aminolytica 101 = DSM 11237</name>
    <dbReference type="NCBI Taxonomy" id="1120923"/>
    <lineage>
        <taxon>Bacteria</taxon>
        <taxon>Pseudomonadati</taxon>
        <taxon>Pseudomonadota</taxon>
        <taxon>Alphaproteobacteria</taxon>
        <taxon>Acetobacterales</taxon>
        <taxon>Acidocellaceae</taxon>
        <taxon>Acidocella</taxon>
    </lineage>
</organism>
<evidence type="ECO:0000256" key="2">
    <source>
        <dbReference type="ARBA" id="ARBA00022982"/>
    </source>
</evidence>
<keyword evidence="1" id="KW-0813">Transport</keyword>
<keyword evidence="2" id="KW-0249">Electron transport</keyword>
<protein>
    <submittedName>
        <fullName evidence="6">Thioredoxin</fullName>
    </submittedName>
</protein>
<dbReference type="PROSITE" id="PS00194">
    <property type="entry name" value="THIOREDOXIN_1"/>
    <property type="match status" value="1"/>
</dbReference>
<keyword evidence="4" id="KW-0676">Redox-active center</keyword>
<dbReference type="Gene3D" id="2.30.30.380">
    <property type="entry name" value="Zn-finger domain of Sec23/24"/>
    <property type="match status" value="1"/>
</dbReference>
<proteinExistence type="predicted"/>
<dbReference type="RefSeq" id="WP_048880047.1">
    <property type="nucleotide sequence ID" value="NZ_BANC01000107.1"/>
</dbReference>
<dbReference type="InterPro" id="IPR017937">
    <property type="entry name" value="Thioredoxin_CS"/>
</dbReference>
<dbReference type="GO" id="GO:0015035">
    <property type="term" value="F:protein-disulfide reductase activity"/>
    <property type="evidence" value="ECO:0007669"/>
    <property type="project" value="TreeGrafter"/>
</dbReference>
<dbReference type="CDD" id="cd02947">
    <property type="entry name" value="TRX_family"/>
    <property type="match status" value="1"/>
</dbReference>
<accession>A0A0D6PLK3</accession>
<dbReference type="GO" id="GO:0045454">
    <property type="term" value="P:cell redox homeostasis"/>
    <property type="evidence" value="ECO:0007669"/>
    <property type="project" value="TreeGrafter"/>
</dbReference>
<dbReference type="AlphaFoldDB" id="A0A0D6PLK3"/>
<gene>
    <name evidence="6" type="ORF">Aam_109_008</name>
</gene>
<dbReference type="PROSITE" id="PS51352">
    <property type="entry name" value="THIOREDOXIN_2"/>
    <property type="match status" value="1"/>
</dbReference>
<sequence>MSGITLVCPDCAALNRVPEERLADAPRCGACHKPLFSAQPLAVDEVRLAKHVTHDGIPVLVDVWANWCGPCRTMAPQFAQAATLLEPRVRLLKLDADAAPQTMSRYGIRSIPSLLLFSSGRLVAQQAGAMAAGQIAQWVNQSLSR</sequence>
<dbReference type="STRING" id="1120923.SAMN02746095_03619"/>
<reference evidence="6 7" key="1">
    <citation type="submission" date="2012-11" db="EMBL/GenBank/DDBJ databases">
        <title>Whole genome sequence of Acidocella aminolytica 101 = DSM 11237.</title>
        <authorList>
            <person name="Azuma Y."/>
            <person name="Higashiura N."/>
            <person name="Hirakawa H."/>
            <person name="Matsushita K."/>
        </authorList>
    </citation>
    <scope>NUCLEOTIDE SEQUENCE [LARGE SCALE GENOMIC DNA]</scope>
    <source>
        <strain evidence="7">101 / DSM 11237</strain>
    </source>
</reference>
<keyword evidence="7" id="KW-1185">Reference proteome</keyword>
<dbReference type="Pfam" id="PF00085">
    <property type="entry name" value="Thioredoxin"/>
    <property type="match status" value="1"/>
</dbReference>
<dbReference type="Gene3D" id="3.40.30.10">
    <property type="entry name" value="Glutaredoxin"/>
    <property type="match status" value="1"/>
</dbReference>
<evidence type="ECO:0000256" key="1">
    <source>
        <dbReference type="ARBA" id="ARBA00022448"/>
    </source>
</evidence>
<evidence type="ECO:0000256" key="4">
    <source>
        <dbReference type="ARBA" id="ARBA00023284"/>
    </source>
</evidence>
<name>A0A0D6PLK3_9PROT</name>
<dbReference type="NCBIfam" id="NF008229">
    <property type="entry name" value="PRK10996.1"/>
    <property type="match status" value="1"/>
</dbReference>